<dbReference type="Pfam" id="PF12158">
    <property type="entry name" value="DUF3592"/>
    <property type="match status" value="1"/>
</dbReference>
<dbReference type="Proteomes" id="UP000308705">
    <property type="component" value="Unassembled WGS sequence"/>
</dbReference>
<accession>A0A4U3MD82</accession>
<protein>
    <submittedName>
        <fullName evidence="3">DUF3592 domain-containing protein</fullName>
    </submittedName>
</protein>
<organism evidence="3 4">
    <name type="scientific">Herbidospora galbida</name>
    <dbReference type="NCBI Taxonomy" id="2575442"/>
    <lineage>
        <taxon>Bacteria</taxon>
        <taxon>Bacillati</taxon>
        <taxon>Actinomycetota</taxon>
        <taxon>Actinomycetes</taxon>
        <taxon>Streptosporangiales</taxon>
        <taxon>Streptosporangiaceae</taxon>
        <taxon>Herbidospora</taxon>
    </lineage>
</organism>
<feature type="domain" description="DUF3592" evidence="2">
    <location>
        <begin position="38"/>
        <end position="111"/>
    </location>
</feature>
<dbReference type="RefSeq" id="WP_137249195.1">
    <property type="nucleotide sequence ID" value="NZ_SZQA01000023.1"/>
</dbReference>
<evidence type="ECO:0000256" key="1">
    <source>
        <dbReference type="SAM" id="Phobius"/>
    </source>
</evidence>
<keyword evidence="1" id="KW-0472">Membrane</keyword>
<reference evidence="3 4" key="1">
    <citation type="submission" date="2019-04" db="EMBL/GenBank/DDBJ databases">
        <title>Herbidospora sp. NEAU-GS14.nov., a novel actinomycete isolated from soil.</title>
        <authorList>
            <person name="Han L."/>
        </authorList>
    </citation>
    <scope>NUCLEOTIDE SEQUENCE [LARGE SCALE GENOMIC DNA]</scope>
    <source>
        <strain evidence="3 4">NEAU-GS14</strain>
    </source>
</reference>
<evidence type="ECO:0000259" key="2">
    <source>
        <dbReference type="Pfam" id="PF12158"/>
    </source>
</evidence>
<evidence type="ECO:0000313" key="3">
    <source>
        <dbReference type="EMBL" id="TKK86134.1"/>
    </source>
</evidence>
<feature type="transmembrane region" description="Helical" evidence="1">
    <location>
        <begin position="122"/>
        <end position="142"/>
    </location>
</feature>
<dbReference type="EMBL" id="SZQA01000023">
    <property type="protein sequence ID" value="TKK86134.1"/>
    <property type="molecule type" value="Genomic_DNA"/>
</dbReference>
<evidence type="ECO:0000313" key="4">
    <source>
        <dbReference type="Proteomes" id="UP000308705"/>
    </source>
</evidence>
<proteinExistence type="predicted"/>
<keyword evidence="1" id="KW-1133">Transmembrane helix</keyword>
<gene>
    <name evidence="3" type="ORF">FDA94_23270</name>
</gene>
<keyword evidence="1" id="KW-0812">Transmembrane</keyword>
<name>A0A4U3MD82_9ACTN</name>
<dbReference type="AlphaFoldDB" id="A0A4U3MD82"/>
<sequence length="143" mass="14950">MERVVLGLILEFVGLHLLAQGQAVARAARAFLAVAVRAEGEVIALRVSREGVAQRPRPAHVYLPVLRFRTAEGRVVEARSPVGGNPAPAAKGDRVGVLYDPADPSDVRIDTVTGHGTTAGRWLTGLGAGLLVVAFGVVVSAAW</sequence>
<comment type="caution">
    <text evidence="3">The sequence shown here is derived from an EMBL/GenBank/DDBJ whole genome shotgun (WGS) entry which is preliminary data.</text>
</comment>
<keyword evidence="4" id="KW-1185">Reference proteome</keyword>
<dbReference type="InterPro" id="IPR021994">
    <property type="entry name" value="DUF3592"/>
</dbReference>
<dbReference type="OrthoDB" id="4212335at2"/>